<comment type="caution">
    <text evidence="1">The sequence shown here is derived from an EMBL/GenBank/DDBJ whole genome shotgun (WGS) entry which is preliminary data.</text>
</comment>
<organism evidence="1 2">
    <name type="scientific">Tritrichomonas musculus</name>
    <dbReference type="NCBI Taxonomy" id="1915356"/>
    <lineage>
        <taxon>Eukaryota</taxon>
        <taxon>Metamonada</taxon>
        <taxon>Parabasalia</taxon>
        <taxon>Tritrichomonadida</taxon>
        <taxon>Tritrichomonadidae</taxon>
        <taxon>Tritrichomonas</taxon>
    </lineage>
</organism>
<gene>
    <name evidence="1" type="ORF">M9Y10_029991</name>
</gene>
<proteinExistence type="predicted"/>
<keyword evidence="2" id="KW-1185">Reference proteome</keyword>
<dbReference type="Proteomes" id="UP001470230">
    <property type="component" value="Unassembled WGS sequence"/>
</dbReference>
<protein>
    <submittedName>
        <fullName evidence="1">Uncharacterized protein</fullName>
    </submittedName>
</protein>
<name>A0ABR2KNQ6_9EUKA</name>
<dbReference type="EMBL" id="JAPFFF010000004">
    <property type="protein sequence ID" value="KAK8892750.1"/>
    <property type="molecule type" value="Genomic_DNA"/>
</dbReference>
<reference evidence="1 2" key="1">
    <citation type="submission" date="2024-04" db="EMBL/GenBank/DDBJ databases">
        <title>Tritrichomonas musculus Genome.</title>
        <authorList>
            <person name="Alves-Ferreira E."/>
            <person name="Grigg M."/>
            <person name="Lorenzi H."/>
            <person name="Galac M."/>
        </authorList>
    </citation>
    <scope>NUCLEOTIDE SEQUENCE [LARGE SCALE GENOMIC DNA]</scope>
    <source>
        <strain evidence="1 2">EAF2021</strain>
    </source>
</reference>
<evidence type="ECO:0000313" key="1">
    <source>
        <dbReference type="EMBL" id="KAK8892750.1"/>
    </source>
</evidence>
<evidence type="ECO:0000313" key="2">
    <source>
        <dbReference type="Proteomes" id="UP001470230"/>
    </source>
</evidence>
<accession>A0ABR2KNQ6</accession>
<sequence>MHLLTICFQSIHFNKNIIREDDKIRVSIISFPCNNKQTFIIDPKKMNEINIFLDFDIDDQFNLKKKKSFFKMNPLIATKSINLKNIPDSPLDLKNTEIKTFDIYTNTLPK</sequence>